<feature type="domain" description="EF-hand" evidence="5">
    <location>
        <begin position="458"/>
        <end position="493"/>
    </location>
</feature>
<keyword evidence="3" id="KW-0862">Zinc</keyword>
<keyword evidence="4" id="KW-0175">Coiled coil</keyword>
<keyword evidence="1" id="KW-0479">Metal-binding</keyword>
<comment type="caution">
    <text evidence="6">The sequence shown here is derived from an EMBL/GenBank/DDBJ whole genome shotgun (WGS) entry which is preliminary data.</text>
</comment>
<evidence type="ECO:0000259" key="5">
    <source>
        <dbReference type="PROSITE" id="PS50222"/>
    </source>
</evidence>
<keyword evidence="2" id="KW-0863">Zinc-finger</keyword>
<evidence type="ECO:0000256" key="2">
    <source>
        <dbReference type="ARBA" id="ARBA00022771"/>
    </source>
</evidence>
<proteinExistence type="predicted"/>
<dbReference type="SUPFAM" id="SSF57850">
    <property type="entry name" value="RING/U-box"/>
    <property type="match status" value="1"/>
</dbReference>
<dbReference type="InterPro" id="IPR002048">
    <property type="entry name" value="EF_hand_dom"/>
</dbReference>
<dbReference type="InterPro" id="IPR018247">
    <property type="entry name" value="EF_Hand_1_Ca_BS"/>
</dbReference>
<evidence type="ECO:0000313" key="7">
    <source>
        <dbReference type="Proteomes" id="UP000629468"/>
    </source>
</evidence>
<protein>
    <recommendedName>
        <fullName evidence="5">EF-hand domain-containing protein</fullName>
    </recommendedName>
</protein>
<sequence>MGDTHFQNSFIEHEKLMHSALQTAYSHRHLSLADPKDQGIITRSLASDQFNPLKAVNDFVSHNPDVFNPRGKPGDDVDTFKHIEDSVNGFQDTAKTIVKGLNALGHLHPFVGIAVAAFALVVTMDFSRRENDRKVLAVKVQMQELMTVFFELRHVRNTEVGSDGTGIADRLKNFMLQVATDIKQCGSACDAYLKKGFLARTVKASIYESRLAEFAQKFVDHRSTLKLSLSLHTTIGVDAANAKLNDHGEMLMAIDKKLDMAMIFRKLDTPRERDVQKLIEERGGIKACLMNEEYLEELVAKSGDSLSRISGRSGGSGRRSNDLPEIRKRLLKEMQEDVDETFSRNMVLFERKLDMQNKQLSDVMRQQSDHIITALTAGAHDRINDPDLRKLWKDMGWKGSVKARTFVLNLHDYYADQRNGMSSSLIEASGLPSPLPMRTSQLPSPRRKADDGWALEYINAAYVQSILEAVDDDGTGFISIKEVNTFVEERPAGWSLPEWFAFWAVGWQISVTQYKSKIYELVRSMFEMLDYVLPSNRRGVDEYLFHTSFWRIELLLRSTTPVNPTMLLDNDLVRYTEMYTAAEEKRLETNLEDVGYELDTTATVSLVTGEGRIERFVYPLVYLLLKRHLRILTLACKHVLDGEEFVTLNESLVSVLLAIDTRIQNIEAVFKQTHFDIQARLGNFACGLFQLSYGDIRRIPAQITFGTWNNEEGTVSAPSQIVTKDAIRDALAGEGQDILKYGHRDGFQSTDYFEFEAHRRRHLGPPHPLEGTWTGHNQFLEGEDTITYVLRICILVSNGKTVYGKGENFTNTFEFSGSVDPSKPGRRSKYNFSFTLTDDEDGIQRSCYGQLDATTGVIVARWTDRREKEDPENIAYHEFILTRTPPSLTRYRYTDDAFAEDAARARWSFASAAVRHMVQQQLWSRTFLEERATERKRYVELSTRSLIVTMGLTPQKPLSLKEKGELDRLRRNLNPSEARFYQALADFDIQKLPWHPAWGCDWCERRITKARYLCVTCMSDDLSDNIDLCSTCADRTPVKRGFVHDASHTMVKVEQTLHDFHFSRVVANAKATLEKVKNLFRVLEANALYPDEDADPDVEVPNKVTCACCAKSVMPPCWACVICTRDTFVCNACDAKRVPPLHSGHSASHSLSHPLVRIRDTSLSGQSLTTEERLNALEQRLIMVEHKFADGFASSDAKLESRMAQLEARVEERLNRLETYTEQRFDTLEAVMRQVMAQTMALPAIYGQVVRDTIRHSMPPLLKSPPN</sequence>
<organism evidence="6 7">
    <name type="scientific">Agaricus bisporus var. burnettii</name>
    <dbReference type="NCBI Taxonomy" id="192524"/>
    <lineage>
        <taxon>Eukaryota</taxon>
        <taxon>Fungi</taxon>
        <taxon>Dikarya</taxon>
        <taxon>Basidiomycota</taxon>
        <taxon>Agaricomycotina</taxon>
        <taxon>Agaricomycetes</taxon>
        <taxon>Agaricomycetidae</taxon>
        <taxon>Agaricales</taxon>
        <taxon>Agaricineae</taxon>
        <taxon>Agaricaceae</taxon>
        <taxon>Agaricus</taxon>
    </lineage>
</organism>
<dbReference type="GO" id="GO:0005509">
    <property type="term" value="F:calcium ion binding"/>
    <property type="evidence" value="ECO:0007669"/>
    <property type="project" value="InterPro"/>
</dbReference>
<evidence type="ECO:0000313" key="6">
    <source>
        <dbReference type="EMBL" id="KAF7782106.1"/>
    </source>
</evidence>
<feature type="coiled-coil region" evidence="4">
    <location>
        <begin position="1196"/>
        <end position="1223"/>
    </location>
</feature>
<dbReference type="PROSITE" id="PS50222">
    <property type="entry name" value="EF_HAND_2"/>
    <property type="match status" value="1"/>
</dbReference>
<name>A0A8H7F796_AGABI</name>
<dbReference type="EMBL" id="JABXXO010000003">
    <property type="protein sequence ID" value="KAF7782106.1"/>
    <property type="molecule type" value="Genomic_DNA"/>
</dbReference>
<dbReference type="AlphaFoldDB" id="A0A8H7F796"/>
<gene>
    <name evidence="6" type="ORF">Agabi119p4_1482</name>
</gene>
<dbReference type="PROSITE" id="PS00018">
    <property type="entry name" value="EF_HAND_1"/>
    <property type="match status" value="1"/>
</dbReference>
<reference evidence="6 7" key="1">
    <citation type="journal article" name="Sci. Rep.">
        <title>Telomere-to-telomere assembled and centromere annotated genomes of the two main subspecies of the button mushroom Agaricus bisporus reveal especially polymorphic chromosome ends.</title>
        <authorList>
            <person name="Sonnenberg A.S.M."/>
            <person name="Sedaghat-Telgerd N."/>
            <person name="Lavrijssen B."/>
            <person name="Ohm R.A."/>
            <person name="Hendrickx P.M."/>
            <person name="Scholtmeijer K."/>
            <person name="Baars J.J.P."/>
            <person name="van Peer A."/>
        </authorList>
    </citation>
    <scope>NUCLEOTIDE SEQUENCE [LARGE SCALE GENOMIC DNA]</scope>
    <source>
        <strain evidence="6 7">H119_p4</strain>
    </source>
</reference>
<dbReference type="GO" id="GO:0008270">
    <property type="term" value="F:zinc ion binding"/>
    <property type="evidence" value="ECO:0007669"/>
    <property type="project" value="UniProtKB-KW"/>
</dbReference>
<evidence type="ECO:0000256" key="3">
    <source>
        <dbReference type="ARBA" id="ARBA00022833"/>
    </source>
</evidence>
<evidence type="ECO:0000256" key="1">
    <source>
        <dbReference type="ARBA" id="ARBA00022723"/>
    </source>
</evidence>
<dbReference type="Proteomes" id="UP000629468">
    <property type="component" value="Unassembled WGS sequence"/>
</dbReference>
<accession>A0A8H7F796</accession>
<evidence type="ECO:0000256" key="4">
    <source>
        <dbReference type="SAM" id="Coils"/>
    </source>
</evidence>
<dbReference type="InterPro" id="IPR043145">
    <property type="entry name" value="Znf_ZZ_sf"/>
</dbReference>
<dbReference type="Gene3D" id="3.30.60.90">
    <property type="match status" value="1"/>
</dbReference>